<evidence type="ECO:0000256" key="2">
    <source>
        <dbReference type="ARBA" id="ARBA00010423"/>
    </source>
</evidence>
<keyword evidence="6" id="KW-1133">Transmembrane helix</keyword>
<gene>
    <name evidence="10" type="ORF">AOC25_05100</name>
</gene>
<dbReference type="GO" id="GO:0043022">
    <property type="term" value="F:ribosome binding"/>
    <property type="evidence" value="ECO:0007669"/>
    <property type="project" value="InterPro"/>
</dbReference>
<evidence type="ECO:0008006" key="12">
    <source>
        <dbReference type="Google" id="ProtNLM"/>
    </source>
</evidence>
<keyword evidence="4" id="KW-0997">Cell inner membrane</keyword>
<comment type="similarity">
    <text evidence="2">Belongs to the ElaB/YgaM/YqjD family.</text>
</comment>
<dbReference type="Pfam" id="PF05957">
    <property type="entry name" value="DUF883"/>
    <property type="match status" value="1"/>
</dbReference>
<dbReference type="AlphaFoldDB" id="A0AAC9ISE9"/>
<dbReference type="InterPro" id="IPR043605">
    <property type="entry name" value="DUF883_C"/>
</dbReference>
<comment type="subcellular location">
    <subcellularLocation>
        <location evidence="1">Cell inner membrane</location>
        <topology evidence="1">Single-pass membrane protein</topology>
    </subcellularLocation>
</comment>
<dbReference type="RefSeq" id="WP_011902719.1">
    <property type="nucleotide sequence ID" value="NZ_CP015016.1"/>
</dbReference>
<evidence type="ECO:0000256" key="6">
    <source>
        <dbReference type="ARBA" id="ARBA00022989"/>
    </source>
</evidence>
<protein>
    <recommendedName>
        <fullName evidence="12">DUF883 domain-containing protein</fullName>
    </recommendedName>
</protein>
<dbReference type="InterPro" id="IPR010279">
    <property type="entry name" value="YqjD/ElaB"/>
</dbReference>
<keyword evidence="5" id="KW-0812">Transmembrane</keyword>
<dbReference type="Pfam" id="PF19029">
    <property type="entry name" value="DUF883_C"/>
    <property type="match status" value="1"/>
</dbReference>
<feature type="domain" description="DUF883" evidence="9">
    <location>
        <begin position="89"/>
        <end position="118"/>
    </location>
</feature>
<organism evidence="10 11">
    <name type="scientific">Polynucleobacter asymbioticus</name>
    <dbReference type="NCBI Taxonomy" id="576611"/>
    <lineage>
        <taxon>Bacteria</taxon>
        <taxon>Pseudomonadati</taxon>
        <taxon>Pseudomonadota</taxon>
        <taxon>Betaproteobacteria</taxon>
        <taxon>Burkholderiales</taxon>
        <taxon>Burkholderiaceae</taxon>
        <taxon>Polynucleobacter</taxon>
    </lineage>
</organism>
<sequence length="118" mass="12640">MTTKKSEHLEEVEHAAMNKVSAGADQLIGEFKSLMADAEALIKATEDHPGETLNSIRNKALETLTNAKASLSGVEGKLADKAREVADGADDFVHRNPWEAVGVAAGVGLLLGLFMRRR</sequence>
<evidence type="ECO:0000256" key="5">
    <source>
        <dbReference type="ARBA" id="ARBA00022692"/>
    </source>
</evidence>
<dbReference type="PANTHER" id="PTHR35893:SF3">
    <property type="entry name" value="INNER MEMBRANE PROTEIN"/>
    <property type="match status" value="1"/>
</dbReference>
<keyword evidence="7" id="KW-0472">Membrane</keyword>
<dbReference type="InterPro" id="IPR043604">
    <property type="entry name" value="DUF883_N"/>
</dbReference>
<accession>A0AAC9ISE9</accession>
<name>A0AAC9ISE9_9BURK</name>
<feature type="domain" description="DUF883" evidence="8">
    <location>
        <begin position="25"/>
        <end position="75"/>
    </location>
</feature>
<evidence type="ECO:0000259" key="9">
    <source>
        <dbReference type="Pfam" id="PF19029"/>
    </source>
</evidence>
<evidence type="ECO:0000313" key="10">
    <source>
        <dbReference type="EMBL" id="APC01040.1"/>
    </source>
</evidence>
<reference evidence="10" key="1">
    <citation type="journal article" date="2017" name="Appl. Environ. Microbiol.">
        <title>Microdiversification of a pelagic Polynucleobacter species is mainly driven by acquisition of genomic islands from a partially interspecific gene pool.</title>
        <authorList>
            <person name="Hoetzinger M."/>
            <person name="Hahn M.W."/>
            <person name="Jezberova J."/>
            <person name="Schmidt J."/>
            <person name="Koll U."/>
        </authorList>
    </citation>
    <scope>NUCLEOTIDE SEQUENCE</scope>
    <source>
        <strain evidence="10">MWH-RechtKol4</strain>
    </source>
</reference>
<evidence type="ECO:0000256" key="4">
    <source>
        <dbReference type="ARBA" id="ARBA00022519"/>
    </source>
</evidence>
<evidence type="ECO:0000259" key="8">
    <source>
        <dbReference type="Pfam" id="PF05957"/>
    </source>
</evidence>
<dbReference type="OMA" id="VHENPWK"/>
<keyword evidence="3" id="KW-1003">Cell membrane</keyword>
<dbReference type="GeneID" id="31481242"/>
<proteinExistence type="inferred from homology"/>
<dbReference type="GO" id="GO:0005886">
    <property type="term" value="C:plasma membrane"/>
    <property type="evidence" value="ECO:0007669"/>
    <property type="project" value="UniProtKB-SubCell"/>
</dbReference>
<evidence type="ECO:0000256" key="1">
    <source>
        <dbReference type="ARBA" id="ARBA00004377"/>
    </source>
</evidence>
<dbReference type="PANTHER" id="PTHR35893">
    <property type="entry name" value="INNER MEMBRANE PROTEIN-RELATED"/>
    <property type="match status" value="1"/>
</dbReference>
<evidence type="ECO:0000256" key="3">
    <source>
        <dbReference type="ARBA" id="ARBA00022475"/>
    </source>
</evidence>
<dbReference type="Proteomes" id="UP000182060">
    <property type="component" value="Chromosome"/>
</dbReference>
<evidence type="ECO:0000313" key="11">
    <source>
        <dbReference type="Proteomes" id="UP000182060"/>
    </source>
</evidence>
<dbReference type="EMBL" id="CP015017">
    <property type="protein sequence ID" value="APC01040.1"/>
    <property type="molecule type" value="Genomic_DNA"/>
</dbReference>
<evidence type="ECO:0000256" key="7">
    <source>
        <dbReference type="ARBA" id="ARBA00023136"/>
    </source>
</evidence>